<evidence type="ECO:0008006" key="4">
    <source>
        <dbReference type="Google" id="ProtNLM"/>
    </source>
</evidence>
<dbReference type="Pfam" id="PF11553">
    <property type="entry name" value="DUF3231"/>
    <property type="match status" value="2"/>
</dbReference>
<dbReference type="EMBL" id="FOHE01000007">
    <property type="protein sequence ID" value="SET22040.1"/>
    <property type="molecule type" value="Genomic_DNA"/>
</dbReference>
<dbReference type="Proteomes" id="UP000198618">
    <property type="component" value="Unassembled WGS sequence"/>
</dbReference>
<dbReference type="RefSeq" id="WP_090869074.1">
    <property type="nucleotide sequence ID" value="NZ_FOHE01000007.1"/>
</dbReference>
<sequence length="339" mass="38895">MNRKKQRIRLTSAELANLWTQYINDTMSICVIRYFLKTVKDKDTKDILKYSLNLAESHVSQIKTYYKQENYPIPVGFTKDDVNYDAPPLFSDTFVLVYMHIMTLHGLTGYAGAVGTSTREDQVDYFIQCNTDTMKLYKMIIKVMLDKGIITKPPTFHPDEKVDFVKEQRFLNGWFGGKRPLSAIELSGLYYNLQKNIVKIVLEIGFSQVVQSKQIRKYIQRGEKICDKQFNLLASILSESNLPYPQKWDSEVTKSTQSPFSDKLLLFHIVTLISAASGYYGAALAVSQRRDLALKYEKLIIDIMKYAEDGINIMIEQGWFEQPPLAADRNALAEKGAEE</sequence>
<gene>
    <name evidence="2" type="ORF">SAMN05216389_10732</name>
</gene>
<evidence type="ECO:0000313" key="3">
    <source>
        <dbReference type="Proteomes" id="UP000198618"/>
    </source>
</evidence>
<accession>A0A1I0CQV4</accession>
<keyword evidence="3" id="KW-1185">Reference proteome</keyword>
<dbReference type="STRING" id="930131.SAMN05216389_10732"/>
<evidence type="ECO:0000256" key="1">
    <source>
        <dbReference type="SAM" id="Phobius"/>
    </source>
</evidence>
<dbReference type="InterPro" id="IPR021617">
    <property type="entry name" value="DUF3231"/>
</dbReference>
<dbReference type="Gene3D" id="1.20.1260.10">
    <property type="match status" value="2"/>
</dbReference>
<dbReference type="AlphaFoldDB" id="A0A1I0CQV4"/>
<name>A0A1I0CQV4_9BACI</name>
<dbReference type="InterPro" id="IPR012347">
    <property type="entry name" value="Ferritin-like"/>
</dbReference>
<proteinExistence type="predicted"/>
<keyword evidence="1" id="KW-0472">Membrane</keyword>
<keyword evidence="1" id="KW-1133">Transmembrane helix</keyword>
<reference evidence="2 3" key="1">
    <citation type="submission" date="2016-10" db="EMBL/GenBank/DDBJ databases">
        <authorList>
            <person name="de Groot N.N."/>
        </authorList>
    </citation>
    <scope>NUCLEOTIDE SEQUENCE [LARGE SCALE GENOMIC DNA]</scope>
    <source>
        <strain evidence="2 3">IBRC-M 10780</strain>
    </source>
</reference>
<protein>
    <recommendedName>
        <fullName evidence="4">DUF3231 family protein</fullName>
    </recommendedName>
</protein>
<keyword evidence="1" id="KW-0812">Transmembrane</keyword>
<organism evidence="2 3">
    <name type="scientific">Oceanobacillus limi</name>
    <dbReference type="NCBI Taxonomy" id="930131"/>
    <lineage>
        <taxon>Bacteria</taxon>
        <taxon>Bacillati</taxon>
        <taxon>Bacillota</taxon>
        <taxon>Bacilli</taxon>
        <taxon>Bacillales</taxon>
        <taxon>Bacillaceae</taxon>
        <taxon>Oceanobacillus</taxon>
    </lineage>
</organism>
<evidence type="ECO:0000313" key="2">
    <source>
        <dbReference type="EMBL" id="SET22040.1"/>
    </source>
</evidence>
<feature type="transmembrane region" description="Helical" evidence="1">
    <location>
        <begin position="264"/>
        <end position="286"/>
    </location>
</feature>
<dbReference type="OrthoDB" id="1675670at2"/>